<evidence type="ECO:0000313" key="7">
    <source>
        <dbReference type="Proteomes" id="UP001230268"/>
    </source>
</evidence>
<comment type="similarity">
    <text evidence="1">Belongs to the universal ribosomal protein uS9 family.</text>
</comment>
<dbReference type="Gene3D" id="3.30.230.10">
    <property type="match status" value="1"/>
</dbReference>
<dbReference type="GO" id="GO:0003735">
    <property type="term" value="F:structural constituent of ribosome"/>
    <property type="evidence" value="ECO:0007669"/>
    <property type="project" value="InterPro"/>
</dbReference>
<dbReference type="Pfam" id="PF00380">
    <property type="entry name" value="Ribosomal_S9"/>
    <property type="match status" value="1"/>
</dbReference>
<evidence type="ECO:0000256" key="5">
    <source>
        <dbReference type="SAM" id="SignalP"/>
    </source>
</evidence>
<feature type="region of interest" description="Disordered" evidence="4">
    <location>
        <begin position="709"/>
        <end position="731"/>
    </location>
</feature>
<feature type="signal peptide" evidence="5">
    <location>
        <begin position="1"/>
        <end position="21"/>
    </location>
</feature>
<evidence type="ECO:0000256" key="2">
    <source>
        <dbReference type="ARBA" id="ARBA00022980"/>
    </source>
</evidence>
<protein>
    <submittedName>
        <fullName evidence="6">Small ribosomal subunit uS5 domain containing protein</fullName>
    </submittedName>
</protein>
<accession>A0AAD8UTA6</accession>
<keyword evidence="2" id="KW-0689">Ribosomal protein</keyword>
<feature type="compositionally biased region" description="Acidic residues" evidence="4">
    <location>
        <begin position="181"/>
        <end position="198"/>
    </location>
</feature>
<dbReference type="GO" id="GO:0006412">
    <property type="term" value="P:translation"/>
    <property type="evidence" value="ECO:0007669"/>
    <property type="project" value="InterPro"/>
</dbReference>
<feature type="region of interest" description="Disordered" evidence="4">
    <location>
        <begin position="174"/>
        <end position="200"/>
    </location>
</feature>
<dbReference type="PANTHER" id="PTHR21569:SF1">
    <property type="entry name" value="SMALL RIBOSOMAL SUBUNIT PROTEIN US9M"/>
    <property type="match status" value="1"/>
</dbReference>
<comment type="caution">
    <text evidence="6">The sequence shown here is derived from an EMBL/GenBank/DDBJ whole genome shotgun (WGS) entry which is preliminary data.</text>
</comment>
<sequence length="731" mass="83788">MLPLSVAWHTAVLLLLHVVVSYRISHLEKRQYHHPGYANEANSPWWAKRSRFTAALSQVEYGSSGKHSEYHELYICARPRKAEGGTPRDASEKEDAETAEMNTTMDGISEAPVKKKRGRPKKVKVEPDSEATAISEQKEQIDGVGTLGNDDTQTMKSASKHDEVATVANYQHPIPSMVTDSNDDDDPYGEPPIEEPYEMDGSQSDIDVMAQIDEVHEDAINSQAKGRKSFVEKLDEQLKSVNTKLPEACYGEDIYSTVDNTKLPEGCKTIMDFLNIPKNFDFKSMVDLALHGTESLEGLSAYGGETVQTVENPRYTGKYPDSLFDYMFNPVYPKRRYSTSKSEPDAVDLGTVYDELKGKQVDDLMPPEVESPVDRIDENYFMFDGHNYIRHYLTHLNQYKYDVISSHHHKDDTLAHYLNNEYIQRIPKKFPPDRDHTDRMREYFMGLMPEVMDNLVNLIRNDPNKYRTPSPPMHDMSLAPGFRLPDYMRHSYVNRDTRTGGYQEEDFIRYSSLQGLHDPENHLVYPYADMEPLYQRQLLSTYLDIVKSGELGEPETYKKFKSQAASIRNEMYTDQTKLPSEIYGNNPEEEITSPPIEGPVTLTKVYERGSRKCSVALVYLEPGNGHIIINNRDGYQYVRYCTQRIREMLEPLDALYVYKKFNIVAVVHGGGISGQAGAIRHALSRYLTRVLAPKVEPYLSMRDLTKADTRQVERKKTNLRKARKEEHYSKR</sequence>
<dbReference type="GO" id="GO:0015935">
    <property type="term" value="C:small ribosomal subunit"/>
    <property type="evidence" value="ECO:0007669"/>
    <property type="project" value="TreeGrafter"/>
</dbReference>
<keyword evidence="5" id="KW-0732">Signal</keyword>
<evidence type="ECO:0000256" key="1">
    <source>
        <dbReference type="ARBA" id="ARBA00005251"/>
    </source>
</evidence>
<dbReference type="Proteomes" id="UP001230268">
    <property type="component" value="Unassembled WGS sequence"/>
</dbReference>
<dbReference type="GO" id="GO:0003723">
    <property type="term" value="F:RNA binding"/>
    <property type="evidence" value="ECO:0007669"/>
    <property type="project" value="TreeGrafter"/>
</dbReference>
<name>A0AAD8UTA6_BABGI</name>
<gene>
    <name evidence="6" type="ORF">BgAZ_105020</name>
</gene>
<evidence type="ECO:0000256" key="4">
    <source>
        <dbReference type="SAM" id="MobiDB-lite"/>
    </source>
</evidence>
<dbReference type="InterPro" id="IPR014721">
    <property type="entry name" value="Ribsml_uS5_D2-typ_fold_subgr"/>
</dbReference>
<proteinExistence type="inferred from homology"/>
<dbReference type="SUPFAM" id="SSF54211">
    <property type="entry name" value="Ribosomal protein S5 domain 2-like"/>
    <property type="match status" value="1"/>
</dbReference>
<keyword evidence="7" id="KW-1185">Reference proteome</keyword>
<dbReference type="InterPro" id="IPR000754">
    <property type="entry name" value="Ribosomal_uS9"/>
</dbReference>
<keyword evidence="3" id="KW-0687">Ribonucleoprotein</keyword>
<dbReference type="InterPro" id="IPR020568">
    <property type="entry name" value="Ribosomal_Su5_D2-typ_SF"/>
</dbReference>
<feature type="chain" id="PRO_5041997589" evidence="5">
    <location>
        <begin position="22"/>
        <end position="731"/>
    </location>
</feature>
<dbReference type="EMBL" id="JAVEPI010000001">
    <property type="protein sequence ID" value="KAK1444596.1"/>
    <property type="molecule type" value="Genomic_DNA"/>
</dbReference>
<evidence type="ECO:0000313" key="6">
    <source>
        <dbReference type="EMBL" id="KAK1444596.1"/>
    </source>
</evidence>
<feature type="region of interest" description="Disordered" evidence="4">
    <location>
        <begin position="81"/>
        <end position="156"/>
    </location>
</feature>
<dbReference type="AlphaFoldDB" id="A0AAD8UTA6"/>
<organism evidence="6 7">
    <name type="scientific">Babesia gibsoni</name>
    <dbReference type="NCBI Taxonomy" id="33632"/>
    <lineage>
        <taxon>Eukaryota</taxon>
        <taxon>Sar</taxon>
        <taxon>Alveolata</taxon>
        <taxon>Apicomplexa</taxon>
        <taxon>Aconoidasida</taxon>
        <taxon>Piroplasmida</taxon>
        <taxon>Babesiidae</taxon>
        <taxon>Babesia</taxon>
    </lineage>
</organism>
<evidence type="ECO:0000256" key="3">
    <source>
        <dbReference type="ARBA" id="ARBA00023274"/>
    </source>
</evidence>
<reference evidence="6" key="1">
    <citation type="submission" date="2023-08" db="EMBL/GenBank/DDBJ databases">
        <title>Draft sequence of the Babesia gibsoni genome.</title>
        <authorList>
            <person name="Yamagishi J.Y."/>
            <person name="Xuan X.X."/>
        </authorList>
    </citation>
    <scope>NUCLEOTIDE SEQUENCE</scope>
    <source>
        <strain evidence="6">Azabu</strain>
    </source>
</reference>
<dbReference type="PANTHER" id="PTHR21569">
    <property type="entry name" value="RIBOSOMAL PROTEIN S9"/>
    <property type="match status" value="1"/>
</dbReference>